<dbReference type="AlphaFoldDB" id="A0A165FNV3"/>
<gene>
    <name evidence="1" type="ORF">EXIGLDRAFT_148688</name>
</gene>
<reference evidence="1 2" key="1">
    <citation type="journal article" date="2016" name="Mol. Biol. Evol.">
        <title>Comparative Genomics of Early-Diverging Mushroom-Forming Fungi Provides Insights into the Origins of Lignocellulose Decay Capabilities.</title>
        <authorList>
            <person name="Nagy L.G."/>
            <person name="Riley R."/>
            <person name="Tritt A."/>
            <person name="Adam C."/>
            <person name="Daum C."/>
            <person name="Floudas D."/>
            <person name="Sun H."/>
            <person name="Yadav J.S."/>
            <person name="Pangilinan J."/>
            <person name="Larsson K.H."/>
            <person name="Matsuura K."/>
            <person name="Barry K."/>
            <person name="Labutti K."/>
            <person name="Kuo R."/>
            <person name="Ohm R.A."/>
            <person name="Bhattacharya S.S."/>
            <person name="Shirouzu T."/>
            <person name="Yoshinaga Y."/>
            <person name="Martin F.M."/>
            <person name="Grigoriev I.V."/>
            <person name="Hibbett D.S."/>
        </authorList>
    </citation>
    <scope>NUCLEOTIDE SEQUENCE [LARGE SCALE GENOMIC DNA]</scope>
    <source>
        <strain evidence="1 2">HHB12029</strain>
    </source>
</reference>
<evidence type="ECO:0000313" key="2">
    <source>
        <dbReference type="Proteomes" id="UP000077266"/>
    </source>
</evidence>
<keyword evidence="2" id="KW-1185">Reference proteome</keyword>
<dbReference type="InParanoid" id="A0A165FNV3"/>
<sequence>MADLVGGVLPLIGQLFRWARKIRDGPQLQDDALEELERAIHDARIAVDNPKLARYAMPETINALRRSIHEAEAWRDGVNRRPKWKRVRKRFFSGTDVKRATDLRTMVDITRDRIETEARHYELVYVLRGDTSLSKFIVACFLVVGQPALIPSSE</sequence>
<dbReference type="EMBL" id="KV426076">
    <property type="protein sequence ID" value="KZV89292.1"/>
    <property type="molecule type" value="Genomic_DNA"/>
</dbReference>
<proteinExistence type="predicted"/>
<protein>
    <submittedName>
        <fullName evidence="1">Uncharacterized protein</fullName>
    </submittedName>
</protein>
<evidence type="ECO:0000313" key="1">
    <source>
        <dbReference type="EMBL" id="KZV89292.1"/>
    </source>
</evidence>
<organism evidence="1 2">
    <name type="scientific">Exidia glandulosa HHB12029</name>
    <dbReference type="NCBI Taxonomy" id="1314781"/>
    <lineage>
        <taxon>Eukaryota</taxon>
        <taxon>Fungi</taxon>
        <taxon>Dikarya</taxon>
        <taxon>Basidiomycota</taxon>
        <taxon>Agaricomycotina</taxon>
        <taxon>Agaricomycetes</taxon>
        <taxon>Auriculariales</taxon>
        <taxon>Exidiaceae</taxon>
        <taxon>Exidia</taxon>
    </lineage>
</organism>
<dbReference type="Proteomes" id="UP000077266">
    <property type="component" value="Unassembled WGS sequence"/>
</dbReference>
<accession>A0A165FNV3</accession>
<name>A0A165FNV3_EXIGL</name>